<gene>
    <name evidence="2" type="ORF">MTR67_051751</name>
</gene>
<keyword evidence="3" id="KW-1185">Reference proteome</keyword>
<dbReference type="AlphaFoldDB" id="A0AAF1A0E6"/>
<dbReference type="Proteomes" id="UP001234989">
    <property type="component" value="Chromosome 12"/>
</dbReference>
<proteinExistence type="predicted"/>
<evidence type="ECO:0000259" key="1">
    <source>
        <dbReference type="Pfam" id="PF14111"/>
    </source>
</evidence>
<dbReference type="PANTHER" id="PTHR33233">
    <property type="entry name" value="ENDONUCLEASE/EXONUCLEASE/PHOSPHATASE"/>
    <property type="match status" value="1"/>
</dbReference>
<dbReference type="InterPro" id="IPR025558">
    <property type="entry name" value="DUF4283"/>
</dbReference>
<feature type="domain" description="DUF4283" evidence="1">
    <location>
        <begin position="2"/>
        <end position="67"/>
    </location>
</feature>
<reference evidence="2" key="1">
    <citation type="submission" date="2023-08" db="EMBL/GenBank/DDBJ databases">
        <title>A de novo genome assembly of Solanum verrucosum Schlechtendal, a Mexican diploid species geographically isolated from the other diploid A-genome species in potato relatives.</title>
        <authorList>
            <person name="Hosaka K."/>
        </authorList>
    </citation>
    <scope>NUCLEOTIDE SEQUENCE</scope>
    <source>
        <tissue evidence="2">Young leaves</tissue>
    </source>
</reference>
<accession>A0AAF1A0E6</accession>
<dbReference type="PANTHER" id="PTHR33233:SF17">
    <property type="entry name" value="DUF4283 DOMAIN-CONTAINING PROTEIN"/>
    <property type="match status" value="1"/>
</dbReference>
<organism evidence="2 3">
    <name type="scientific">Solanum verrucosum</name>
    <dbReference type="NCBI Taxonomy" id="315347"/>
    <lineage>
        <taxon>Eukaryota</taxon>
        <taxon>Viridiplantae</taxon>
        <taxon>Streptophyta</taxon>
        <taxon>Embryophyta</taxon>
        <taxon>Tracheophyta</taxon>
        <taxon>Spermatophyta</taxon>
        <taxon>Magnoliopsida</taxon>
        <taxon>eudicotyledons</taxon>
        <taxon>Gunneridae</taxon>
        <taxon>Pentapetalae</taxon>
        <taxon>asterids</taxon>
        <taxon>lamiids</taxon>
        <taxon>Solanales</taxon>
        <taxon>Solanaceae</taxon>
        <taxon>Solanoideae</taxon>
        <taxon>Solaneae</taxon>
        <taxon>Solanum</taxon>
    </lineage>
</organism>
<name>A0AAF1A0E6_SOLVR</name>
<sequence length="83" mass="10068">MKIMENFVVHNYKYVKNPQILLHDEGYFLFRFDTVEERDKVMQDSPYTYFNKPFVLQNWDIDFEFNPDCITTIPCGLLFQGCR</sequence>
<evidence type="ECO:0000313" key="2">
    <source>
        <dbReference type="EMBL" id="WMV58366.1"/>
    </source>
</evidence>
<dbReference type="EMBL" id="CP133623">
    <property type="protein sequence ID" value="WMV58366.1"/>
    <property type="molecule type" value="Genomic_DNA"/>
</dbReference>
<dbReference type="Pfam" id="PF14111">
    <property type="entry name" value="DUF4283"/>
    <property type="match status" value="1"/>
</dbReference>
<protein>
    <recommendedName>
        <fullName evidence="1">DUF4283 domain-containing protein</fullName>
    </recommendedName>
</protein>
<evidence type="ECO:0000313" key="3">
    <source>
        <dbReference type="Proteomes" id="UP001234989"/>
    </source>
</evidence>